<evidence type="ECO:0000256" key="8">
    <source>
        <dbReference type="ARBA" id="ARBA00023136"/>
    </source>
</evidence>
<comment type="cofactor">
    <cofactor evidence="1">
        <name>Mn(2+)</name>
        <dbReference type="ChEBI" id="CHEBI:29035"/>
    </cofactor>
</comment>
<dbReference type="Gene3D" id="3.60.10.10">
    <property type="entry name" value="Endonuclease/exonuclease/phosphatase"/>
    <property type="match status" value="1"/>
</dbReference>
<feature type="region of interest" description="Disordered" evidence="13">
    <location>
        <begin position="1"/>
        <end position="30"/>
    </location>
</feature>
<keyword evidence="5 12" id="KW-0378">Hydrolase</keyword>
<dbReference type="InterPro" id="IPR006186">
    <property type="entry name" value="Ser/Thr-sp_prot-phosphatase"/>
</dbReference>
<dbReference type="GO" id="GO:0005737">
    <property type="term" value="C:cytoplasm"/>
    <property type="evidence" value="ECO:0007669"/>
    <property type="project" value="TreeGrafter"/>
</dbReference>
<feature type="transmembrane region" description="Helical" evidence="14">
    <location>
        <begin position="445"/>
        <end position="461"/>
    </location>
</feature>
<proteinExistence type="inferred from homology"/>
<comment type="catalytic activity">
    <reaction evidence="10">
        <text>O-phospho-L-seryl-[protein] + H2O = L-seryl-[protein] + phosphate</text>
        <dbReference type="Rhea" id="RHEA:20629"/>
        <dbReference type="Rhea" id="RHEA-COMP:9863"/>
        <dbReference type="Rhea" id="RHEA-COMP:11604"/>
        <dbReference type="ChEBI" id="CHEBI:15377"/>
        <dbReference type="ChEBI" id="CHEBI:29999"/>
        <dbReference type="ChEBI" id="CHEBI:43474"/>
        <dbReference type="ChEBI" id="CHEBI:83421"/>
        <dbReference type="EC" id="3.1.3.16"/>
    </reaction>
</comment>
<evidence type="ECO:0000256" key="1">
    <source>
        <dbReference type="ARBA" id="ARBA00001936"/>
    </source>
</evidence>
<feature type="transmembrane region" description="Helical" evidence="14">
    <location>
        <begin position="388"/>
        <end position="410"/>
    </location>
</feature>
<evidence type="ECO:0000256" key="4">
    <source>
        <dbReference type="ARBA" id="ARBA00022723"/>
    </source>
</evidence>
<feature type="compositionally biased region" description="Basic and acidic residues" evidence="13">
    <location>
        <begin position="1838"/>
        <end position="1849"/>
    </location>
</feature>
<dbReference type="InterPro" id="IPR036397">
    <property type="entry name" value="RNaseH_sf"/>
</dbReference>
<dbReference type="GO" id="GO:0004722">
    <property type="term" value="F:protein serine/threonine phosphatase activity"/>
    <property type="evidence" value="ECO:0007669"/>
    <property type="project" value="UniProtKB-EC"/>
</dbReference>
<evidence type="ECO:0000256" key="14">
    <source>
        <dbReference type="SAM" id="Phobius"/>
    </source>
</evidence>
<dbReference type="GO" id="GO:0003676">
    <property type="term" value="F:nucleic acid binding"/>
    <property type="evidence" value="ECO:0007669"/>
    <property type="project" value="InterPro"/>
</dbReference>
<dbReference type="EC" id="3.1.3.16" evidence="12"/>
<keyword evidence="4" id="KW-0479">Metal-binding</keyword>
<feature type="compositionally biased region" description="Pro residues" evidence="13">
    <location>
        <begin position="892"/>
        <end position="903"/>
    </location>
</feature>
<evidence type="ECO:0000256" key="3">
    <source>
        <dbReference type="ARBA" id="ARBA00022692"/>
    </source>
</evidence>
<protein>
    <recommendedName>
        <fullName evidence="12">Serine/threonine-protein phosphatase</fullName>
        <ecNumber evidence="12">3.1.3.16</ecNumber>
    </recommendedName>
</protein>
<feature type="compositionally biased region" description="Basic and acidic residues" evidence="13">
    <location>
        <begin position="942"/>
        <end position="951"/>
    </location>
</feature>
<feature type="transmembrane region" description="Helical" evidence="14">
    <location>
        <begin position="510"/>
        <end position="528"/>
    </location>
</feature>
<keyword evidence="3 14" id="KW-0812">Transmembrane</keyword>
<dbReference type="GO" id="GO:0005216">
    <property type="term" value="F:monoatomic ion channel activity"/>
    <property type="evidence" value="ECO:0007669"/>
    <property type="project" value="InterPro"/>
</dbReference>
<dbReference type="InterPro" id="IPR029052">
    <property type="entry name" value="Metallo-depent_PP-like"/>
</dbReference>
<evidence type="ECO:0000259" key="15">
    <source>
        <dbReference type="PROSITE" id="PS00125"/>
    </source>
</evidence>
<feature type="compositionally biased region" description="Basic and acidic residues" evidence="13">
    <location>
        <begin position="841"/>
        <end position="856"/>
    </location>
</feature>
<dbReference type="SMART" id="SM00156">
    <property type="entry name" value="PP2Ac"/>
    <property type="match status" value="1"/>
</dbReference>
<evidence type="ECO:0000313" key="17">
    <source>
        <dbReference type="Proteomes" id="UP000186817"/>
    </source>
</evidence>
<keyword evidence="6" id="KW-0904">Protein phosphatase</keyword>
<keyword evidence="9" id="KW-0464">Manganese</keyword>
<evidence type="ECO:0000256" key="2">
    <source>
        <dbReference type="ARBA" id="ARBA00004141"/>
    </source>
</evidence>
<keyword evidence="17" id="KW-1185">Reference proteome</keyword>
<dbReference type="InterPro" id="IPR012337">
    <property type="entry name" value="RNaseH-like_sf"/>
</dbReference>
<dbReference type="InterPro" id="IPR005821">
    <property type="entry name" value="Ion_trans_dom"/>
</dbReference>
<dbReference type="EMBL" id="LSRX01000167">
    <property type="protein sequence ID" value="OLQ06095.1"/>
    <property type="molecule type" value="Genomic_DNA"/>
</dbReference>
<feature type="domain" description="Serine/threonine specific protein phosphatases" evidence="15">
    <location>
        <begin position="141"/>
        <end position="146"/>
    </location>
</feature>
<dbReference type="InterPro" id="IPR036691">
    <property type="entry name" value="Endo/exonu/phosph_ase_sf"/>
</dbReference>
<feature type="compositionally biased region" description="Low complexity" evidence="13">
    <location>
        <begin position="984"/>
        <end position="1000"/>
    </location>
</feature>
<dbReference type="InterPro" id="IPR004843">
    <property type="entry name" value="Calcineurin-like_PHP"/>
</dbReference>
<comment type="catalytic activity">
    <reaction evidence="11 12">
        <text>O-phospho-L-threonyl-[protein] + H2O = L-threonyl-[protein] + phosphate</text>
        <dbReference type="Rhea" id="RHEA:47004"/>
        <dbReference type="Rhea" id="RHEA-COMP:11060"/>
        <dbReference type="Rhea" id="RHEA-COMP:11605"/>
        <dbReference type="ChEBI" id="CHEBI:15377"/>
        <dbReference type="ChEBI" id="CHEBI:30013"/>
        <dbReference type="ChEBI" id="CHEBI:43474"/>
        <dbReference type="ChEBI" id="CHEBI:61977"/>
        <dbReference type="EC" id="3.1.3.16"/>
    </reaction>
</comment>
<evidence type="ECO:0000256" key="13">
    <source>
        <dbReference type="SAM" id="MobiDB-lite"/>
    </source>
</evidence>
<sequence>MPPGDLADVTLVQRRTSQDGPTPPERGAKRQKAELNLDALIRDLLKLEKASPMDGMLGTEVRQKFASQPMLLELDAPMQVVGDVHGQYFDLLRLLTFGGHPSESRNYLFLGDYVDRGKNSIECVALLFAFKAKYEDNFFMLRGNHECASINRIYGFYDECNRRYGVKIWKRFGDAFQYMPVCALIDERIMCMHGGLSPDLTSFQQILQIERPVEVGETGLLVDLLWIPQKQVKLVFVAYAQAAIVRSLADAERGHALQVRSKEYDGDPKKRSKEYAIDSPLGSKADMALRNIALKVDTERMKKRYEMQCIQLYNLKNLEFYTNQLRTSVNSRSSDGGPGHVLRQCVRSSAFDSFFALLVLTNTIFIGIEVQQTLHQDHPPAGYVVVQYVYTGFFTFELLLRALAGGYAFFCGSFGSYYGRDWAWSWLDVLVVVSSWQKTLRLVRVFRFVLSLRTLITSILYTLKSLFWALVLLKLMLIIYLFSVLLAQLGGTLRNFIVSLMVLYKRYYTSLPRMMLSLFMAICGGGGFKIDDDLMRLNVLTGVFCQSAVESAQNDHANVVQSMLANKEEKIRALFSKLGADEEGHITYAMFEEGLTSPAVVQHFAMYFETLGLDVWDAWVASPLEDQAEPSQTAYTEIQGAWSPGSSSYRQPQAPWKNDHKPPSQFPTFDRKWGPAPAISVVKETRQPAEASSSSTVAPQVQQAVNLLRKAENRVLRIRKDQAVKAERFAAYEKEVLAAHALEEQRYQALQERLASELIEATQQVEAAKRTLAETVPHLVGEGMDISTDTAPEAAKASWDRLQSRHPVPSGPPTLDAELMEVLRAYKSGQLTMRGPPPDQARPRQTERVEATKRGAESPSGRVVTHQMPQSAHGAPAYGPTSPTAALGRTAPYPPVSPCPHPPVTGTGGEATAEVSEKPTSPIPPVLQVPEGEPSRLPKRQSAKDATRSPPEKVVLSGTTLQAKLDARRERENGGPLHPQGLSAAPAAPSDRPAPAETTMPTAAPDASFIEDGVGYQNLAGHDAFSGFSSWQELERASAAVLEWTPTRPRAVPKHHRRRKGRGVFTLPVDAANAYAQESSDFLGIKVYADGYVPVDLGIPVEAYSSLVATTAQVARIVQSVLPGLDKLTAIRPQREDGSASFLAYSSVMEQAGLVPVMVDLTWVGGHYFPDLVTPGILVNSLLERYALNLNREAEGLHIRLGWTQQPHASYDRIHPLPGDALTFLPSHAGQAKPKGIFSHFEQGASRTPLRLIPSLCYSPGCAVWLHDGLHAFVSRHYHDLHMGKRLAKLLGISAEAVQGLLFNAFPNLSVRGEHCSQVLVPYDKSEIGAHTTAVVVDARQTGFSVNVSFRDLQWSALSDMQSLLTMAATVAGIPGSLYPCLGVEVIARLEAEGESRLLGLHLLLRPKTSADSTFHLQPPEGPSASIPAPAASHLEPAIADRVAPMADSQEDDVDTRSIEPSVDAPSDVHCSFLILAVDTTPKQVHIAIEFPCTVVDALDAVAFELDDAFSKVYSRLAGVQPQLSEAWGACIAVPTWAIHEPIGVLDLRQLDGRIFACVLPANLTRQRLLDLADVDPEANPAIYAFGRHSPLEGDTEIPLLTHGSIVFLPAGSPFHPCGLLTDMLQDRLNWLPDPFIPIDFEPSRAGSVCLVTAETYKEFVLLPGRREHYLLDVSNACSIPLHWTTVQIARPPVLDVSLLGRCCKGVAMVLDEVPNVPLPPRRPGFQPFGVLVDCRPIFLGLEQWVVHEAGLLLAELIERYSLFTLDDYDVIVEGAEVQGGELRVGPGHVLTVRYATGLTSHSESSDSGVHEEVDLAEDSTSAGNISQHTALSGVSEHSGRSHSRDRSRSPRGAGGRRPSDTQPEAPMPIRPNTLPSMLPEVRQEEDTWLTLKWKSLFMQDALREGPEVDTPEKVSLFDATITSDIVQADVEPTLCWLERLSSPGAIQHKQLLEPTGGGETLNRRLDSLRFVANEFGEAWPHVPTDGTVPINPGVLQDPDDTSIQAGEVTRWLSVFVLKPQFAPERLLLELRFPATVDDLWEAVGLARNPLAIALFPHLQAAAPQPQYDVVVLLAMPAWYGFAQLACADLSAIDGRIFALRTPDYLTRRSALRLVDLPPDSDIRLFVGYGEEPVEDDTQVHLFPGITLRFLPAHQVPGRSFALPQRLLSAEGWTLGSHFGATATERHYCLVLRYGYRLFEASTCPMQFRARLADSIGLRPSDIAVFPATPRTTDVELDGVPCQTTLVVVPKAFLHEADAAFCVLVDCRCLLDGWRSFRVCSSPVLAETFLGPLNEDAPLGLRAAINGATVGYERVAVSPGQVLLAQYVVDDPPAQVPDPTDHPWEHSVPSLETGPEGPSSPRDGDANASQAVRVARYDSFQPVFLVCFPDHLPGVFTLDLQAPANFAQALLQLRDLLPSLPFLGSSFVEVVPQPDMAFATVLSLPSWPSDECVVLVDGRLCDSRFFALVVSPVTDRQSLLAAAGFDTQSPLVVYVRDSAWPIPSSTGAVRLCTGDLVTVAPVGHPTLIAATLSDMLFSAYGWVDAGQIDVTGPHLAWLLTDTEPLGIPSTFSRTETDAEQAARALHIDETDLGILVEVDSLYNFSDRGRHTTQVLIALSSHGDICTSSQTPCVLDLRPLLMGVQLVSFPRGLVDSTELAARFARFCPATFSVRITGGDCGQALPAGYREIMAGDVLVVSFEADTGNNSSDDFFPAGRPATWSSAPATAAMLSRGSISPFPVLSVSVDGAVTASDAHEAAAFPHSRASHRRARRSAGRTPLRTCLFAICLIASPEMSAAVRTDDATFRSGAIATTTDAETLGRQCRPLPTPCRAPRWVPRESGELPTGLDDKEGFCYSSTHDLHLSRVIGPTLLEQALSAPGNQAFFLASTLLDVLLEHLAEKASQHLRAETCPVCSLPSAATTVCLESVIPPTDYQQLALGLEALTPATPGQDGRPDGPLEGWLDADLQGLPAKWISPFSCIRSWHNYPEHEPTSSLDIFTDGSADGPNVAFPNSGHLSAPCAWAFTVWAVTPAGSLYIGGAAHTSVPAGTPFHVGETADNPLTSEILAMIWALVWTLEHGVHFGLPIRFCYDCTAAGEGIAGVSRLPNDPGHVLPGPLASFAACLRQRLQVLAKVSFLHVAGHAGHIGNELADQLAKQARRRIEDVYERMLPVWPQKLFEHPLQSWFWLAGSSQPALPALTALECEAHRLQTQPVIDVAVPTMGTSISYRTAKRLDFVLRVASYNVLTLFDPAAAKGRKARASSYGMMIAGKRDLIKRQMMSERIWALGLQETRLPESATLPDSDLLMLSSGATSHGHYGCSLWLNLKQAIAWQDGKPCYVSKEHVVVTSQTPRYLQTQIDTPWIRLTVAVAHGPSAEGTDASAARNFWRDVASSLQKRPATSHIVLLTDANAKVGSIETPSVGGHHAQEECLVGQVFHEFLCELGCMLPSTQSHCHVGQSWTWLSPGQPEVKHRIDYVGVPLSWEAFEMHSRVWTELEALQARLDHYPILLQVAFCVEDQPLTYASSRRKVCRPDPHMPETAKQTYLERLVQAPCVPWQDGVDHHFSSIVQVFDAADRASRQPAPLCPRQDYLSTDTLALVQQRAALRQYMRSENTEHARRLKIIVFAAFLHYTGRARLAASAQATAASWLTQLDVSIARAWGFTSQLTAAIRSAVKLDRTTYLHGLVQNITSSDLRYPRQLFAAVRKAFPQAKAAKKSALRPLPTIRLADGSLADCPATRVTRWRDFFGEQEAGFQVSGEQYRAFDTLTFQLQ</sequence>
<keyword evidence="8 14" id="KW-0472">Membrane</keyword>
<dbReference type="SUPFAM" id="SSF81324">
    <property type="entry name" value="Voltage-gated potassium channels"/>
    <property type="match status" value="1"/>
</dbReference>
<evidence type="ECO:0000313" key="16">
    <source>
        <dbReference type="EMBL" id="OLQ06095.1"/>
    </source>
</evidence>
<dbReference type="Pfam" id="PF00520">
    <property type="entry name" value="Ion_trans"/>
    <property type="match status" value="1"/>
</dbReference>
<comment type="caution">
    <text evidence="16">The sequence shown here is derived from an EMBL/GenBank/DDBJ whole genome shotgun (WGS) entry which is preliminary data.</text>
</comment>
<dbReference type="Gene3D" id="3.60.21.10">
    <property type="match status" value="1"/>
</dbReference>
<dbReference type="Gene3D" id="3.30.420.10">
    <property type="entry name" value="Ribonuclease H-like superfamily/Ribonuclease H"/>
    <property type="match status" value="1"/>
</dbReference>
<gene>
    <name evidence="16" type="primary">Pp1-87B</name>
    <name evidence="16" type="ORF">AK812_SmicGene10637</name>
</gene>
<dbReference type="PROSITE" id="PS00125">
    <property type="entry name" value="SER_THR_PHOSPHATASE"/>
    <property type="match status" value="1"/>
</dbReference>
<accession>A0A1Q9EF76</accession>
<feature type="compositionally biased region" description="Polar residues" evidence="13">
    <location>
        <begin position="1819"/>
        <end position="1833"/>
    </location>
</feature>
<evidence type="ECO:0000256" key="6">
    <source>
        <dbReference type="ARBA" id="ARBA00022912"/>
    </source>
</evidence>
<name>A0A1Q9EF76_SYMMI</name>
<dbReference type="InterPro" id="IPR027359">
    <property type="entry name" value="Volt_channel_dom_sf"/>
</dbReference>
<dbReference type="PANTHER" id="PTHR11668:SF300">
    <property type="entry name" value="SERINE_THREONINE-PROTEIN PHOSPHATASE"/>
    <property type="match status" value="1"/>
</dbReference>
<dbReference type="SUPFAM" id="SSF56300">
    <property type="entry name" value="Metallo-dependent phosphatases"/>
    <property type="match status" value="1"/>
</dbReference>
<dbReference type="GO" id="GO:0046872">
    <property type="term" value="F:metal ion binding"/>
    <property type="evidence" value="ECO:0007669"/>
    <property type="project" value="UniProtKB-KW"/>
</dbReference>
<reference evidence="16 17" key="1">
    <citation type="submission" date="2016-02" db="EMBL/GenBank/DDBJ databases">
        <title>Genome analysis of coral dinoflagellate symbionts highlights evolutionary adaptations to a symbiotic lifestyle.</title>
        <authorList>
            <person name="Aranda M."/>
            <person name="Li Y."/>
            <person name="Liew Y.J."/>
            <person name="Baumgarten S."/>
            <person name="Simakov O."/>
            <person name="Wilson M."/>
            <person name="Piel J."/>
            <person name="Ashoor H."/>
            <person name="Bougouffa S."/>
            <person name="Bajic V.B."/>
            <person name="Ryu T."/>
            <person name="Ravasi T."/>
            <person name="Bayer T."/>
            <person name="Micklem G."/>
            <person name="Kim H."/>
            <person name="Bhak J."/>
            <person name="Lajeunesse T.C."/>
            <person name="Voolstra C.R."/>
        </authorList>
    </citation>
    <scope>NUCLEOTIDE SEQUENCE [LARGE SCALE GENOMIC DNA]</scope>
    <source>
        <strain evidence="16 17">CCMP2467</strain>
    </source>
</reference>
<evidence type="ECO:0000256" key="5">
    <source>
        <dbReference type="ARBA" id="ARBA00022801"/>
    </source>
</evidence>
<feature type="region of interest" description="Disordered" evidence="13">
    <location>
        <begin position="2334"/>
        <end position="2368"/>
    </location>
</feature>
<comment type="similarity">
    <text evidence="12">Belongs to the PPP phosphatase family.</text>
</comment>
<dbReference type="SUPFAM" id="SSF53098">
    <property type="entry name" value="Ribonuclease H-like"/>
    <property type="match status" value="1"/>
</dbReference>
<evidence type="ECO:0000256" key="11">
    <source>
        <dbReference type="ARBA" id="ARBA00048336"/>
    </source>
</evidence>
<dbReference type="GO" id="GO:0005634">
    <property type="term" value="C:nucleus"/>
    <property type="evidence" value="ECO:0007669"/>
    <property type="project" value="TreeGrafter"/>
</dbReference>
<feature type="region of interest" description="Disordered" evidence="13">
    <location>
        <begin position="828"/>
        <end position="1000"/>
    </location>
</feature>
<organism evidence="16 17">
    <name type="scientific">Symbiodinium microadriaticum</name>
    <name type="common">Dinoflagellate</name>
    <name type="synonym">Zooxanthella microadriatica</name>
    <dbReference type="NCBI Taxonomy" id="2951"/>
    <lineage>
        <taxon>Eukaryota</taxon>
        <taxon>Sar</taxon>
        <taxon>Alveolata</taxon>
        <taxon>Dinophyceae</taxon>
        <taxon>Suessiales</taxon>
        <taxon>Symbiodiniaceae</taxon>
        <taxon>Symbiodinium</taxon>
    </lineage>
</organism>
<dbReference type="PRINTS" id="PR00114">
    <property type="entry name" value="STPHPHTASE"/>
</dbReference>
<dbReference type="Gene3D" id="1.20.120.350">
    <property type="entry name" value="Voltage-gated potassium channels. Chain C"/>
    <property type="match status" value="1"/>
</dbReference>
<evidence type="ECO:0000256" key="7">
    <source>
        <dbReference type="ARBA" id="ARBA00022989"/>
    </source>
</evidence>
<dbReference type="GO" id="GO:0016020">
    <property type="term" value="C:membrane"/>
    <property type="evidence" value="ECO:0007669"/>
    <property type="project" value="UniProtKB-SubCell"/>
</dbReference>
<evidence type="ECO:0000256" key="12">
    <source>
        <dbReference type="RuleBase" id="RU004273"/>
    </source>
</evidence>
<dbReference type="Pfam" id="PF00149">
    <property type="entry name" value="Metallophos"/>
    <property type="match status" value="1"/>
</dbReference>
<feature type="transmembrane region" description="Helical" evidence="14">
    <location>
        <begin position="467"/>
        <end position="489"/>
    </location>
</feature>
<evidence type="ECO:0000256" key="9">
    <source>
        <dbReference type="ARBA" id="ARBA00023211"/>
    </source>
</evidence>
<keyword evidence="7 14" id="KW-1133">Transmembrane helix</keyword>
<evidence type="ECO:0000256" key="10">
    <source>
        <dbReference type="ARBA" id="ARBA00047761"/>
    </source>
</evidence>
<feature type="region of interest" description="Disordered" evidence="13">
    <location>
        <begin position="1801"/>
        <end position="1879"/>
    </location>
</feature>
<dbReference type="PANTHER" id="PTHR11668">
    <property type="entry name" value="SERINE/THREONINE PROTEIN PHOSPHATASE"/>
    <property type="match status" value="1"/>
</dbReference>
<comment type="subcellular location">
    <subcellularLocation>
        <location evidence="2">Membrane</location>
        <topology evidence="2">Multi-pass membrane protein</topology>
    </subcellularLocation>
</comment>
<dbReference type="SUPFAM" id="SSF56219">
    <property type="entry name" value="DNase I-like"/>
    <property type="match status" value="1"/>
</dbReference>
<feature type="region of interest" description="Disordered" evidence="13">
    <location>
        <begin position="640"/>
        <end position="672"/>
    </location>
</feature>
<dbReference type="InterPro" id="IPR050341">
    <property type="entry name" value="PP1_catalytic_subunit"/>
</dbReference>
<dbReference type="OrthoDB" id="416659at2759"/>
<dbReference type="Proteomes" id="UP000186817">
    <property type="component" value="Unassembled WGS sequence"/>
</dbReference>